<dbReference type="InterPro" id="IPR052892">
    <property type="entry name" value="NA-targeting_endonuclease"/>
</dbReference>
<dbReference type="Pfam" id="PF14279">
    <property type="entry name" value="HNH_5"/>
    <property type="match status" value="1"/>
</dbReference>
<dbReference type="AlphaFoldDB" id="A0AAW6Q410"/>
<keyword evidence="2" id="KW-0378">Hydrolase</keyword>
<accession>A0AAW6Q410</accession>
<dbReference type="CDD" id="cd00085">
    <property type="entry name" value="HNHc"/>
    <property type="match status" value="1"/>
</dbReference>
<dbReference type="InterPro" id="IPR029471">
    <property type="entry name" value="HNH_5"/>
</dbReference>
<keyword evidence="2" id="KW-0540">Nuclease</keyword>
<dbReference type="PANTHER" id="PTHR33877">
    <property type="entry name" value="SLL1193 PROTEIN"/>
    <property type="match status" value="1"/>
</dbReference>
<dbReference type="PANTHER" id="PTHR33877:SF2">
    <property type="entry name" value="OS07G0170200 PROTEIN"/>
    <property type="match status" value="1"/>
</dbReference>
<dbReference type="GO" id="GO:0004519">
    <property type="term" value="F:endonuclease activity"/>
    <property type="evidence" value="ECO:0007669"/>
    <property type="project" value="UniProtKB-KW"/>
</dbReference>
<dbReference type="Gene3D" id="1.10.30.50">
    <property type="match status" value="1"/>
</dbReference>
<evidence type="ECO:0000313" key="2">
    <source>
        <dbReference type="EMBL" id="MDF4186114.1"/>
    </source>
</evidence>
<dbReference type="SMART" id="SM00507">
    <property type="entry name" value="HNHc"/>
    <property type="match status" value="1"/>
</dbReference>
<dbReference type="EMBL" id="JARKHV010000002">
    <property type="protein sequence ID" value="MDF4186114.1"/>
    <property type="molecule type" value="Genomic_DNA"/>
</dbReference>
<sequence length="134" mass="15449">MDCVKIVNYFKHRQILSLDEMNLYNKAMHEYHIKFGYEKGKRPKISKPKRKRVFEKCNGKCVYCGKQLTLGTFDACVDHVVPIAKGGNNEDNNLVMACRRCNCKKGTKTLEELGIERRGNVEDQKGLSEKIYNS</sequence>
<feature type="domain" description="HNH nuclease" evidence="1">
    <location>
        <begin position="48"/>
        <end position="103"/>
    </location>
</feature>
<proteinExistence type="predicted"/>
<dbReference type="Proteomes" id="UP001213566">
    <property type="component" value="Unassembled WGS sequence"/>
</dbReference>
<keyword evidence="2" id="KW-0255">Endonuclease</keyword>
<dbReference type="InterPro" id="IPR003615">
    <property type="entry name" value="HNH_nuc"/>
</dbReference>
<gene>
    <name evidence="2" type="ORF">PV940_03570</name>
</gene>
<comment type="caution">
    <text evidence="2">The sequence shown here is derived from an EMBL/GenBank/DDBJ whole genome shotgun (WGS) entry which is preliminary data.</text>
</comment>
<protein>
    <submittedName>
        <fullName evidence="2">HNH endonuclease</fullName>
    </submittedName>
</protein>
<name>A0AAW6Q410_9LACO</name>
<reference evidence="2" key="1">
    <citation type="submission" date="2023-02" db="EMBL/GenBank/DDBJ databases">
        <title>Draft Whole-Genome Sequences of competitive exclusion Lactobacillus salivarius strains for Poultry.</title>
        <authorList>
            <person name="Ma L.M."/>
            <person name="Lopez-Guerra N."/>
            <person name="Zhang G."/>
        </authorList>
    </citation>
    <scope>NUCLEOTIDE SEQUENCE</scope>
    <source>
        <strain evidence="2">Salm-9</strain>
    </source>
</reference>
<organism evidence="2 3">
    <name type="scientific">Ligilactobacillus salivarius</name>
    <dbReference type="NCBI Taxonomy" id="1624"/>
    <lineage>
        <taxon>Bacteria</taxon>
        <taxon>Bacillati</taxon>
        <taxon>Bacillota</taxon>
        <taxon>Bacilli</taxon>
        <taxon>Lactobacillales</taxon>
        <taxon>Lactobacillaceae</taxon>
        <taxon>Ligilactobacillus</taxon>
    </lineage>
</organism>
<evidence type="ECO:0000313" key="3">
    <source>
        <dbReference type="Proteomes" id="UP001213566"/>
    </source>
</evidence>
<dbReference type="RefSeq" id="WP_276469792.1">
    <property type="nucleotide sequence ID" value="NZ_JARKHV010000002.1"/>
</dbReference>
<evidence type="ECO:0000259" key="1">
    <source>
        <dbReference type="SMART" id="SM00507"/>
    </source>
</evidence>